<sequence>MASVASASPAGSSFQHPDSADESESWQYIESNPGSVAFFPSPASGSLNSWGLVNYPDQLENSSPGPDAVSPLQLNDHYPQPQQQQQQVFSGSYTDQANASMIASAGMEGQYLSSLASDPQLAAATGQDFMFNDQYNPDFDLSPFYNTFPNSSTANMSDLEALEGMGGMDLPQNGLPIDLDIPQQFRDSNDVAPWDPTNLKNDESAFAITGLKSSPGASSCSPQTSPAPSSSSQLSLSPQWVGIKPESTGKTPIRRTKGTGKIEKKRSEPVNRFVIMTPNLINASAGKPNPYECFDAMRTTARGRKGPLANDTKENALQVRRQGACFCCHSRKVKCDKERPCKNCKKLTHQLPQIVCWQFQDFLPVLFPDFIRSHFKKDQMAKFISENVDGFTIGGSAKTCTIELFSGHRFQSTLTLRASFFTAKSPEVLQHWHLNAGVNSLELESRGAVPIGIDLDNTSVREDVRRKARDYVQALIFEPQYAEQVTDSVRHTELPRKILRAVQIYGQRSDSPIVKKALSIYAMHYVLTRHLCITHASMAELQSTNLVPRNIPWVTPRLLNRQVKAMLDEHLLKEVTTLFEGFSKSLKPKSRTGWAPCLAAFLVLCLFMESVETAADVFVVSQNEVDMRNNLAAPGGGGGGTPGLSYKRAFARAVCREIENMPFKQFAYQFHQVYQTHSRDASTKPFNPLLDDSFAALGELDAASLELVTTLKGLLQGDSYYELDFLVADPILPNEESHPYPRDVSASYTGRLVSRFLLSFLDEKYLFDGQY</sequence>
<dbReference type="InterPro" id="IPR052973">
    <property type="entry name" value="Fungal_sec-metab_reg_TF"/>
</dbReference>
<feature type="compositionally biased region" description="Low complexity" evidence="2">
    <location>
        <begin position="217"/>
        <end position="238"/>
    </location>
</feature>
<evidence type="ECO:0000256" key="1">
    <source>
        <dbReference type="ARBA" id="ARBA00023242"/>
    </source>
</evidence>
<organism evidence="4 5">
    <name type="scientific">Apiospora arundinis</name>
    <dbReference type="NCBI Taxonomy" id="335852"/>
    <lineage>
        <taxon>Eukaryota</taxon>
        <taxon>Fungi</taxon>
        <taxon>Dikarya</taxon>
        <taxon>Ascomycota</taxon>
        <taxon>Pezizomycotina</taxon>
        <taxon>Sordariomycetes</taxon>
        <taxon>Xylariomycetidae</taxon>
        <taxon>Amphisphaeriales</taxon>
        <taxon>Apiosporaceae</taxon>
        <taxon>Apiospora</taxon>
    </lineage>
</organism>
<dbReference type="Pfam" id="PF00172">
    <property type="entry name" value="Zn_clus"/>
    <property type="match status" value="1"/>
</dbReference>
<reference evidence="4 5" key="1">
    <citation type="journal article" date="2024" name="IMA Fungus">
        <title>Apiospora arundinis, a panoply of carbohydrate-active enzymes and secondary metabolites.</title>
        <authorList>
            <person name="Sorensen T."/>
            <person name="Petersen C."/>
            <person name="Muurmann A.T."/>
            <person name="Christiansen J.V."/>
            <person name="Brundto M.L."/>
            <person name="Overgaard C.K."/>
            <person name="Boysen A.T."/>
            <person name="Wollenberg R.D."/>
            <person name="Larsen T.O."/>
            <person name="Sorensen J.L."/>
            <person name="Nielsen K.L."/>
            <person name="Sondergaard T.E."/>
        </authorList>
    </citation>
    <scope>NUCLEOTIDE SEQUENCE [LARGE SCALE GENOMIC DNA]</scope>
    <source>
        <strain evidence="4 5">AAU 773</strain>
    </source>
</reference>
<feature type="region of interest" description="Disordered" evidence="2">
    <location>
        <begin position="50"/>
        <end position="93"/>
    </location>
</feature>
<dbReference type="PANTHER" id="PTHR35392">
    <property type="entry name" value="ZN(II)2CYS6 TRANSCRIPTION FACTOR (EUROFUNG)-RELATED-RELATED"/>
    <property type="match status" value="1"/>
</dbReference>
<feature type="domain" description="Zn(2)-C6 fungal-type" evidence="3">
    <location>
        <begin position="324"/>
        <end position="356"/>
    </location>
</feature>
<dbReference type="EMBL" id="JAPCWZ010000003">
    <property type="protein sequence ID" value="KAK8874051.1"/>
    <property type="molecule type" value="Genomic_DNA"/>
</dbReference>
<feature type="region of interest" description="Disordered" evidence="2">
    <location>
        <begin position="210"/>
        <end position="263"/>
    </location>
</feature>
<keyword evidence="5" id="KW-1185">Reference proteome</keyword>
<keyword evidence="1" id="KW-0539">Nucleus</keyword>
<accession>A0ABR2J8E1</accession>
<comment type="caution">
    <text evidence="4">The sequence shown here is derived from an EMBL/GenBank/DDBJ whole genome shotgun (WGS) entry which is preliminary data.</text>
</comment>
<protein>
    <submittedName>
        <fullName evidence="4">Fungal zn binuclear cluster domain containing protein</fullName>
    </submittedName>
</protein>
<gene>
    <name evidence="4" type="ORF">PGQ11_004565</name>
</gene>
<feature type="compositionally biased region" description="Low complexity" evidence="2">
    <location>
        <begin position="1"/>
        <end position="13"/>
    </location>
</feature>
<feature type="region of interest" description="Disordered" evidence="2">
    <location>
        <begin position="1"/>
        <end position="27"/>
    </location>
</feature>
<dbReference type="PANTHER" id="PTHR35392:SF5">
    <property type="entry name" value="ZN(2)-C6 FUNGAL-TYPE DOMAIN-CONTAINING PROTEIN"/>
    <property type="match status" value="1"/>
</dbReference>
<dbReference type="InterPro" id="IPR036864">
    <property type="entry name" value="Zn2-C6_fun-type_DNA-bd_sf"/>
</dbReference>
<evidence type="ECO:0000259" key="3">
    <source>
        <dbReference type="PROSITE" id="PS50048"/>
    </source>
</evidence>
<evidence type="ECO:0000256" key="2">
    <source>
        <dbReference type="SAM" id="MobiDB-lite"/>
    </source>
</evidence>
<evidence type="ECO:0000313" key="5">
    <source>
        <dbReference type="Proteomes" id="UP001390339"/>
    </source>
</evidence>
<proteinExistence type="predicted"/>
<dbReference type="PROSITE" id="PS50048">
    <property type="entry name" value="ZN2_CY6_FUNGAL_2"/>
    <property type="match status" value="1"/>
</dbReference>
<name>A0ABR2J8E1_9PEZI</name>
<dbReference type="InterPro" id="IPR001138">
    <property type="entry name" value="Zn2Cys6_DnaBD"/>
</dbReference>
<dbReference type="SUPFAM" id="SSF57701">
    <property type="entry name" value="Zn2/Cys6 DNA-binding domain"/>
    <property type="match status" value="1"/>
</dbReference>
<dbReference type="CDD" id="cd00067">
    <property type="entry name" value="GAL4"/>
    <property type="match status" value="1"/>
</dbReference>
<evidence type="ECO:0000313" key="4">
    <source>
        <dbReference type="EMBL" id="KAK8874051.1"/>
    </source>
</evidence>
<dbReference type="Proteomes" id="UP001390339">
    <property type="component" value="Unassembled WGS sequence"/>
</dbReference>